<evidence type="ECO:0000313" key="2">
    <source>
        <dbReference type="Proteomes" id="UP000265520"/>
    </source>
</evidence>
<comment type="caution">
    <text evidence="1">The sequence shown here is derived from an EMBL/GenBank/DDBJ whole genome shotgun (WGS) entry which is preliminary data.</text>
</comment>
<feature type="non-terminal residue" evidence="1">
    <location>
        <position position="69"/>
    </location>
</feature>
<reference evidence="1 2" key="1">
    <citation type="journal article" date="2018" name="Front. Plant Sci.">
        <title>Red Clover (Trifolium pratense) and Zigzag Clover (T. medium) - A Picture of Genomic Similarities and Differences.</title>
        <authorList>
            <person name="Dluhosova J."/>
            <person name="Istvanek J."/>
            <person name="Nedelnik J."/>
            <person name="Repkova J."/>
        </authorList>
    </citation>
    <scope>NUCLEOTIDE SEQUENCE [LARGE SCALE GENOMIC DNA]</scope>
    <source>
        <strain evidence="2">cv. 10/8</strain>
        <tissue evidence="1">Leaf</tissue>
    </source>
</reference>
<dbReference type="EMBL" id="LXQA010042722">
    <property type="protein sequence ID" value="MCI00275.1"/>
    <property type="molecule type" value="Genomic_DNA"/>
</dbReference>
<organism evidence="1 2">
    <name type="scientific">Trifolium medium</name>
    <dbReference type="NCBI Taxonomy" id="97028"/>
    <lineage>
        <taxon>Eukaryota</taxon>
        <taxon>Viridiplantae</taxon>
        <taxon>Streptophyta</taxon>
        <taxon>Embryophyta</taxon>
        <taxon>Tracheophyta</taxon>
        <taxon>Spermatophyta</taxon>
        <taxon>Magnoliopsida</taxon>
        <taxon>eudicotyledons</taxon>
        <taxon>Gunneridae</taxon>
        <taxon>Pentapetalae</taxon>
        <taxon>rosids</taxon>
        <taxon>fabids</taxon>
        <taxon>Fabales</taxon>
        <taxon>Fabaceae</taxon>
        <taxon>Papilionoideae</taxon>
        <taxon>50 kb inversion clade</taxon>
        <taxon>NPAAA clade</taxon>
        <taxon>Hologalegina</taxon>
        <taxon>IRL clade</taxon>
        <taxon>Trifolieae</taxon>
        <taxon>Trifolium</taxon>
    </lineage>
</organism>
<protein>
    <submittedName>
        <fullName evidence="1">Uncharacterized protein</fullName>
    </submittedName>
</protein>
<proteinExistence type="predicted"/>
<dbReference type="Proteomes" id="UP000265520">
    <property type="component" value="Unassembled WGS sequence"/>
</dbReference>
<sequence>MDGRITAVEHCLESGIDAMRKSLIELMNRAMNIRETPQSSAVTVNLSLEEFPSQFLTMNLLLSNGSRLP</sequence>
<accession>A0A392NP60</accession>
<name>A0A392NP60_9FABA</name>
<evidence type="ECO:0000313" key="1">
    <source>
        <dbReference type="EMBL" id="MCI00275.1"/>
    </source>
</evidence>
<dbReference type="AlphaFoldDB" id="A0A392NP60"/>
<keyword evidence="2" id="KW-1185">Reference proteome</keyword>